<keyword evidence="2" id="KW-0596">Phosphopantetheine</keyword>
<dbReference type="InterPro" id="IPR045851">
    <property type="entry name" value="AMP-bd_C_sf"/>
</dbReference>
<dbReference type="PROSITE" id="PS00012">
    <property type="entry name" value="PHOSPHOPANTETHEINE"/>
    <property type="match status" value="1"/>
</dbReference>
<dbReference type="InterPro" id="IPR010071">
    <property type="entry name" value="AA_adenyl_dom"/>
</dbReference>
<dbReference type="Pfam" id="PF00975">
    <property type="entry name" value="Thioesterase"/>
    <property type="match status" value="1"/>
</dbReference>
<dbReference type="Proteomes" id="UP000664349">
    <property type="component" value="Unassembled WGS sequence"/>
</dbReference>
<evidence type="ECO:0000256" key="5">
    <source>
        <dbReference type="SAM" id="MobiDB-lite"/>
    </source>
</evidence>
<dbReference type="CDD" id="cd02440">
    <property type="entry name" value="AdoMet_MTases"/>
    <property type="match status" value="1"/>
</dbReference>
<organism evidence="7 8">
    <name type="scientific">Chromobacterium haemolyticum</name>
    <dbReference type="NCBI Taxonomy" id="394935"/>
    <lineage>
        <taxon>Bacteria</taxon>
        <taxon>Pseudomonadati</taxon>
        <taxon>Pseudomonadota</taxon>
        <taxon>Betaproteobacteria</taxon>
        <taxon>Neisseriales</taxon>
        <taxon>Chromobacteriaceae</taxon>
        <taxon>Chromobacterium</taxon>
    </lineage>
</organism>
<dbReference type="InterPro" id="IPR023213">
    <property type="entry name" value="CAT-like_dom_sf"/>
</dbReference>
<gene>
    <name evidence="7" type="ORF">J1C50_19860</name>
</gene>
<dbReference type="InterPro" id="IPR000873">
    <property type="entry name" value="AMP-dep_synth/lig_dom"/>
</dbReference>
<dbReference type="InterPro" id="IPR009081">
    <property type="entry name" value="PP-bd_ACP"/>
</dbReference>
<feature type="region of interest" description="Disordered" evidence="5">
    <location>
        <begin position="1320"/>
        <end position="1345"/>
    </location>
</feature>
<dbReference type="RefSeq" id="WP_200123144.1">
    <property type="nucleotide sequence ID" value="NZ_JAEILV010000021.1"/>
</dbReference>
<dbReference type="CDD" id="cd05930">
    <property type="entry name" value="A_NRPS"/>
    <property type="match status" value="1"/>
</dbReference>
<dbReference type="Pfam" id="PF00550">
    <property type="entry name" value="PP-binding"/>
    <property type="match status" value="2"/>
</dbReference>
<evidence type="ECO:0000259" key="6">
    <source>
        <dbReference type="PROSITE" id="PS50075"/>
    </source>
</evidence>
<dbReference type="SUPFAM" id="SSF56801">
    <property type="entry name" value="Acetyl-CoA synthetase-like"/>
    <property type="match status" value="2"/>
</dbReference>
<evidence type="ECO:0000256" key="3">
    <source>
        <dbReference type="ARBA" id="ARBA00022553"/>
    </source>
</evidence>
<evidence type="ECO:0000313" key="8">
    <source>
        <dbReference type="Proteomes" id="UP000664349"/>
    </source>
</evidence>
<dbReference type="Pfam" id="PF13193">
    <property type="entry name" value="AMP-binding_C"/>
    <property type="match status" value="1"/>
</dbReference>
<dbReference type="InterPro" id="IPR020845">
    <property type="entry name" value="AMP-binding_CS"/>
</dbReference>
<evidence type="ECO:0000256" key="2">
    <source>
        <dbReference type="ARBA" id="ARBA00022450"/>
    </source>
</evidence>
<dbReference type="SMART" id="SM00823">
    <property type="entry name" value="PKS_PP"/>
    <property type="match status" value="2"/>
</dbReference>
<dbReference type="Pfam" id="PF00668">
    <property type="entry name" value="Condensation"/>
    <property type="match status" value="2"/>
</dbReference>
<dbReference type="PROSITE" id="PS00455">
    <property type="entry name" value="AMP_BINDING"/>
    <property type="match status" value="2"/>
</dbReference>
<dbReference type="PROSITE" id="PS50075">
    <property type="entry name" value="CARRIER"/>
    <property type="match status" value="2"/>
</dbReference>
<dbReference type="Gene3D" id="1.10.1200.10">
    <property type="entry name" value="ACP-like"/>
    <property type="match status" value="1"/>
</dbReference>
<dbReference type="InterPro" id="IPR020806">
    <property type="entry name" value="PKS_PP-bd"/>
</dbReference>
<dbReference type="Gene3D" id="3.30.559.10">
    <property type="entry name" value="Chloramphenicol acetyltransferase-like domain"/>
    <property type="match status" value="2"/>
</dbReference>
<accession>A0ABS3GT67</accession>
<evidence type="ECO:0000256" key="1">
    <source>
        <dbReference type="ARBA" id="ARBA00001957"/>
    </source>
</evidence>
<dbReference type="SUPFAM" id="SSF53474">
    <property type="entry name" value="alpha/beta-Hydrolases"/>
    <property type="match status" value="1"/>
</dbReference>
<dbReference type="InterPro" id="IPR001242">
    <property type="entry name" value="Condensation_dom"/>
</dbReference>
<dbReference type="InterPro" id="IPR001031">
    <property type="entry name" value="Thioesterase"/>
</dbReference>
<dbReference type="CDD" id="cd19531">
    <property type="entry name" value="LCL_NRPS-like"/>
    <property type="match status" value="2"/>
</dbReference>
<reference evidence="7 8" key="1">
    <citation type="submission" date="2021-03" db="EMBL/GenBank/DDBJ databases">
        <title>First Case of infection caused by Chromobacterium haemolyticum derived from water in China.</title>
        <authorList>
            <person name="Chen J."/>
            <person name="Liu C."/>
        </authorList>
    </citation>
    <scope>NUCLEOTIDE SEQUENCE [LARGE SCALE GENOMIC DNA]</scope>
    <source>
        <strain evidence="7 8">WJ-5</strain>
    </source>
</reference>
<name>A0ABS3GT67_9NEIS</name>
<dbReference type="PANTHER" id="PTHR45527">
    <property type="entry name" value="NONRIBOSOMAL PEPTIDE SYNTHETASE"/>
    <property type="match status" value="1"/>
</dbReference>
<dbReference type="SUPFAM" id="SSF53335">
    <property type="entry name" value="S-adenosyl-L-methionine-dependent methyltransferases"/>
    <property type="match status" value="1"/>
</dbReference>
<evidence type="ECO:0000256" key="4">
    <source>
        <dbReference type="ARBA" id="ARBA00022737"/>
    </source>
</evidence>
<dbReference type="InterPro" id="IPR029063">
    <property type="entry name" value="SAM-dependent_MTases_sf"/>
</dbReference>
<sequence>MSVSDWNDNDLDLLDHLLEQELDVLPPSPAPVDGGRIPRGDAASGPLSFQQQRLWFLHQLSAGAAAYNICSAFRLSGALQADALCRAFDCVVMRHASLRTAIREVNGVATQIPQPAGRAFIDRLDWSALPAEEAASRLETLARRESAHAFDLSSGQPLRIALMKLAADEHAVVLTLHHIVGDAWSLAVLMDEAASAYAALSRGRAPDLPELPIQYLDYARWQHACGRQDRWDADLAYWKTQLAGLPTLELPTDKPRPPVQSFDGATVGFAVPADTAERLRRLAAAERTTLFCLLLSAFQALLARHARQDDLAIGTSLAGRERVETEALIGFFANMLVIRARIAPEDSFRQFARKQSDVMRDAVEHAAVPYDQLVGALGQASRDPSRNPLFQVAFTLLNIPAAMPTLDGLRLTPVLSQEAARFDLELFMRETEDGLSGAFSYNTALFERLSVERFAEQLVILLDAASRQPDAPLAALPLTTPQQAASLLTLPPRAAARDGEPVHRAFSRFAAMQADAAALRCDGRELSYGELERLSDAAARRLAAAGVRPGDPVGLWLTPSFELMIGVLAALKAGAGYVPMDPAYPADRIRYILEDSGARAVLSTEALAPTLPPFAGPLLTLDAAEPAPSAALPAGDDPDGLAYIIYTSGSTGRPKGVAVSHRNCARLFSSSAELFQFGPREVWTLFHSYAFDFSVWEIWGALAHGGVLLIVPPLLARSSDAFYQLLCEEKVTVLSQTPSAFRQLMAAEEANPREGDLALRYVVFGGEALDLSSLEPWLDRHGDDYPRLINMYGITETTVHVTFRRIGLPEIKRKLGSVIGAPLPDLCIRLLDDALQPVPPGMVGEIHVGGAGVALGYVNQPELSAQRFMPDPHLDSGLRFYRSGDLARVTPRGELEYRGRADQQVKLRGFRIETAEIQALLSQHPAVAEAAVVVRGEGDQARLVAYVAKRSGLEAAAAKDKEKGWLPAFDMIYEDAPAEDADLDLVGWTDSYDNALIPAAHMRRWRDEILSRIRALHPRRVLEIGVGSGMLLLAVAPDSERYHGLDFSARALERLGRTVAARGLNQVKLERREARDLAGLPDDFDTVIINSVAQYFPDAAYFLDVVDQALARLRPGGKLLLGDLRHLGMLRHFQASRLLHRLPAVARPTRAELRRQLDALIAEEKELLVDPALFRRLARRRGDIAAIEIRLKEDGGDCELTTYRYDVVLSKGSPKAAPAPDARRPRSGLANRRAAEVNRFLAWLDLDAADDETADGQPWRAQALSDATEAAEPAELLAAAAADGLAARLCWSENAADGRFDLALAATADALPALPLERLDGGDDGDDGEPADCFNTPAQSQPRDALGPELRRHLAARLPDYMLPAAFVTLDKLPLTHSRKLDWRALPEPGQSEQGGVDAGAPPRSRAESEVARIWGEVLGAGGLGREQNFFEAGGHSLLATRVMSRLRAEFGVELPLRTLFEHPTVAEFAVALSERVELEDPAAPASAPERRIPLADRSRPLPSSFAQQRFWFLERLDQSENGVYNIAQGLRLRGRLSLPALRAALAGVVRRHEALRTRFELSDGELRQIIENGDGPELQELTLRVAAGESLETALNRAAEAFAQPKFDLEATPPLRFALLRIAPDDAALLIALHHALSDGWSLGVLVREFGELYAAALEQRPPRLPALPIQYGDFAQWQRDALAGERFEHMLARWKTRLADAPAELELLGDRPRGMGAIGRPRRGRFVRFGFSPAETQSLRRLAERAGGTLFMVLLAGYAELLSRYSGQRDLVIGSPIANRQHADLEGLIGCFVNTLALRVDLAGAPSALQLLARVRDVVLEAYELQDLPFETIVDALRLDRSLTRNPLFQTMLVLQNAPLDTLRLPGLELKTLSSDDSSPRFDLTLTLHEADGGLQAMLEYDVDLFEEAGARRLASRLQRLLLAMAAQPEQAPSRLPLLDADETRLLLEQDDEAASAPATLLPLIEASAAAAPEATALSDERRNLSYGELNRRANQLARRLIALGVGPEDIVAIALPRSADTVVALLAALKAGAAYLPLDLDYPPARIAFMLKDAAPRCVLTLSDATLPDGAARLDLDDPALQEHLASLPDGNPADSERVRPLRPSHPAYLIYTSGSTGAPKGVAIQHGNLHASTAARLAFYPAELSRPGTAFLLLPSFSFDSSVALLFWSLACGGRLIVSRAGGQLEPGYLAGLVERERADVWLSLPSLYRTVAQAQPAGWGGSLRAVLFGGEAVTAGDLIGEGRRFYNEYGPTEATVWGTATEIVARDGQAIDIGRAIPGYRAYILDEALQPTAPGLAGELYLAGPGVARGYLRRPRLTAERFLPNPFRDGERIYRTGDRARWLADGRIEYLGRGDQQLKLRGYRIETGEIEAALSAQPGIATAAVALHHAPPAAARLVGYLVPTDGEIDTAALRSALAEQLPEYMIPTAWVSLPALPQTPNGKLDRRALPAPELAARAYRAPSTPLEEQLAALFAATLGLPSIGVDDSFFDMGGHSLLTLQLLSRVREELGVELPLASLFTSGTVAEFARLVQEAGQAAAPSVLVPIRTDGDDATLLLVHDGSGQIIGYQKLVERLSPRWRVYGLQAAGLDPAVASDDSVAAMAARYAAAVLQAGLSGPLILAGHSFGAAVAAELARRLVEAGAEVSLLAALDAPPRPDAGFLSELPQDEARLLHYMSRTVEIATGKALAVSEDMLRPLDRAGRFALLSRRVQDSGLFPQGMDPRRVEAMFDVYRANLLSLRGHQPRPALCPVAVWVTDGLAAATAGPADLGWSDYAAGPVQVFRAAGEHADMLREPHAASLAESLEHAMRARHV</sequence>
<dbReference type="SUPFAM" id="SSF47336">
    <property type="entry name" value="ACP-like"/>
    <property type="match status" value="2"/>
</dbReference>
<dbReference type="Gene3D" id="3.40.50.12780">
    <property type="entry name" value="N-terminal domain of ligase-like"/>
    <property type="match status" value="1"/>
</dbReference>
<dbReference type="InterPro" id="IPR036736">
    <property type="entry name" value="ACP-like_sf"/>
</dbReference>
<keyword evidence="3" id="KW-0597">Phosphoprotein</keyword>
<keyword evidence="8" id="KW-1185">Reference proteome</keyword>
<dbReference type="InterPro" id="IPR025110">
    <property type="entry name" value="AMP-bd_C"/>
</dbReference>
<dbReference type="Gene3D" id="3.40.50.150">
    <property type="entry name" value="Vaccinia Virus protein VP39"/>
    <property type="match status" value="1"/>
</dbReference>
<dbReference type="InterPro" id="IPR042099">
    <property type="entry name" value="ANL_N_sf"/>
</dbReference>
<keyword evidence="4" id="KW-0677">Repeat</keyword>
<dbReference type="EMBL" id="JAFLRD010000020">
    <property type="protein sequence ID" value="MBO0417770.1"/>
    <property type="molecule type" value="Genomic_DNA"/>
</dbReference>
<dbReference type="InterPro" id="IPR006162">
    <property type="entry name" value="Ppantetheine_attach_site"/>
</dbReference>
<dbReference type="Gene3D" id="3.30.559.30">
    <property type="entry name" value="Nonribosomal peptide synthetase, condensation domain"/>
    <property type="match status" value="2"/>
</dbReference>
<feature type="region of interest" description="Disordered" evidence="5">
    <location>
        <begin position="1384"/>
        <end position="1405"/>
    </location>
</feature>
<protein>
    <submittedName>
        <fullName evidence="7">Amino acid adenylation domain-containing protein</fullName>
    </submittedName>
</protein>
<dbReference type="Gene3D" id="3.30.300.30">
    <property type="match status" value="3"/>
</dbReference>
<dbReference type="InterPro" id="IPR029058">
    <property type="entry name" value="AB_hydrolase_fold"/>
</dbReference>
<dbReference type="SUPFAM" id="SSF52777">
    <property type="entry name" value="CoA-dependent acyltransferases"/>
    <property type="match status" value="4"/>
</dbReference>
<comment type="cofactor">
    <cofactor evidence="1">
        <name>pantetheine 4'-phosphate</name>
        <dbReference type="ChEBI" id="CHEBI:47942"/>
    </cofactor>
</comment>
<proteinExistence type="predicted"/>
<dbReference type="NCBIfam" id="TIGR01733">
    <property type="entry name" value="AA-adenyl-dom"/>
    <property type="match status" value="2"/>
</dbReference>
<dbReference type="NCBIfam" id="NF003417">
    <property type="entry name" value="PRK04813.1"/>
    <property type="match status" value="3"/>
</dbReference>
<dbReference type="InterPro" id="IPR013217">
    <property type="entry name" value="Methyltransf_12"/>
</dbReference>
<dbReference type="Gene3D" id="3.40.50.1820">
    <property type="entry name" value="alpha/beta hydrolase"/>
    <property type="match status" value="2"/>
</dbReference>
<dbReference type="Gene3D" id="3.40.50.980">
    <property type="match status" value="2"/>
</dbReference>
<evidence type="ECO:0000313" key="7">
    <source>
        <dbReference type="EMBL" id="MBO0417770.1"/>
    </source>
</evidence>
<dbReference type="Pfam" id="PF00501">
    <property type="entry name" value="AMP-binding"/>
    <property type="match status" value="2"/>
</dbReference>
<dbReference type="PANTHER" id="PTHR45527:SF14">
    <property type="entry name" value="PLIPASTATIN SYNTHASE SUBUNIT B"/>
    <property type="match status" value="1"/>
</dbReference>
<feature type="domain" description="Carrier" evidence="6">
    <location>
        <begin position="1402"/>
        <end position="1477"/>
    </location>
</feature>
<dbReference type="Pfam" id="PF08242">
    <property type="entry name" value="Methyltransf_12"/>
    <property type="match status" value="1"/>
</dbReference>
<feature type="domain" description="Carrier" evidence="6">
    <location>
        <begin position="2466"/>
        <end position="2541"/>
    </location>
</feature>
<dbReference type="Gene3D" id="2.30.38.10">
    <property type="entry name" value="Luciferase, Domain 3"/>
    <property type="match status" value="1"/>
</dbReference>
<comment type="caution">
    <text evidence="7">The sequence shown here is derived from an EMBL/GenBank/DDBJ whole genome shotgun (WGS) entry which is preliminary data.</text>
</comment>